<proteinExistence type="predicted"/>
<keyword evidence="1" id="KW-0249">Electron transport</keyword>
<evidence type="ECO:0000256" key="1">
    <source>
        <dbReference type="ARBA" id="ARBA00022982"/>
    </source>
</evidence>
<evidence type="ECO:0000313" key="4">
    <source>
        <dbReference type="Proteomes" id="UP000235460"/>
    </source>
</evidence>
<protein>
    <submittedName>
        <fullName evidence="3">Electron transfer flavoprotein subunit beta</fullName>
    </submittedName>
</protein>
<evidence type="ECO:0000259" key="2">
    <source>
        <dbReference type="SMART" id="SM00893"/>
    </source>
</evidence>
<dbReference type="SMART" id="SM00893">
    <property type="entry name" value="ETF"/>
    <property type="match status" value="1"/>
</dbReference>
<dbReference type="SUPFAM" id="SSF52402">
    <property type="entry name" value="Adenine nucleotide alpha hydrolases-like"/>
    <property type="match status" value="1"/>
</dbReference>
<dbReference type="InterPro" id="IPR033948">
    <property type="entry name" value="ETF_beta_N"/>
</dbReference>
<dbReference type="InterPro" id="IPR012255">
    <property type="entry name" value="ETF_b"/>
</dbReference>
<dbReference type="EMBL" id="PNIK01000038">
    <property type="protein sequence ID" value="PMP67824.1"/>
    <property type="molecule type" value="Genomic_DNA"/>
</dbReference>
<keyword evidence="1" id="KW-0813">Transport</keyword>
<organism evidence="3 4">
    <name type="scientific">Thermodesulfobacterium geofontis</name>
    <dbReference type="NCBI Taxonomy" id="1295609"/>
    <lineage>
        <taxon>Bacteria</taxon>
        <taxon>Pseudomonadati</taxon>
        <taxon>Thermodesulfobacteriota</taxon>
        <taxon>Thermodesulfobacteria</taxon>
        <taxon>Thermodesulfobacteriales</taxon>
        <taxon>Thermodesulfobacteriaceae</taxon>
        <taxon>Thermodesulfobacterium</taxon>
    </lineage>
</organism>
<comment type="caution">
    <text evidence="3">The sequence shown here is derived from an EMBL/GenBank/DDBJ whole genome shotgun (WGS) entry which is preliminary data.</text>
</comment>
<dbReference type="PANTHER" id="PTHR21294:SF17">
    <property type="entry name" value="PROTEIN FIXA"/>
    <property type="match status" value="1"/>
</dbReference>
<dbReference type="InterPro" id="IPR014729">
    <property type="entry name" value="Rossmann-like_a/b/a_fold"/>
</dbReference>
<dbReference type="PIRSF" id="PIRSF000090">
    <property type="entry name" value="Beta-ETF"/>
    <property type="match status" value="1"/>
</dbReference>
<reference evidence="3 4" key="1">
    <citation type="submission" date="2018-01" db="EMBL/GenBank/DDBJ databases">
        <title>Metagenomic assembled genomes from two thermal pools in the Uzon Caldera, Kamchatka, Russia.</title>
        <authorList>
            <person name="Wilkins L."/>
            <person name="Ettinger C."/>
        </authorList>
    </citation>
    <scope>NUCLEOTIDE SEQUENCE [LARGE SCALE GENOMIC DNA]</scope>
    <source>
        <strain evidence="3">ZAV-08</strain>
    </source>
</reference>
<dbReference type="Gene3D" id="3.40.50.620">
    <property type="entry name" value="HUPs"/>
    <property type="match status" value="1"/>
</dbReference>
<sequence length="264" mass="29255">MEKIIVCIKGVPKPGSIKVDPETHTLKRENMELILNPNDRPALEMALRLKNTYNTEVVVISMGPPNVIPLLKYIYALGADQIILLSDRAFAGSDTLATSYVLAKAIEKLSPFSLVLMGLKSIDGETAQVPPETASLLGIPSLTNVKDLFMERGKWIAIREMDYGEEEIEVTPPIVASVSPLAFDYIRPPSLKRLLEVKTKEPLICQVKDLNLDPQRLGLQGSPTQVIEVFEKKIETKGLVLEGSPEELVEKLIEILKDKGLIKF</sequence>
<dbReference type="CDD" id="cd01714">
    <property type="entry name" value="ETF_beta"/>
    <property type="match status" value="1"/>
</dbReference>
<dbReference type="PANTHER" id="PTHR21294">
    <property type="entry name" value="ELECTRON TRANSFER FLAVOPROTEIN BETA-SUBUNIT"/>
    <property type="match status" value="1"/>
</dbReference>
<accession>A0A2N7PPF0</accession>
<dbReference type="GO" id="GO:0009055">
    <property type="term" value="F:electron transfer activity"/>
    <property type="evidence" value="ECO:0007669"/>
    <property type="project" value="InterPro"/>
</dbReference>
<dbReference type="Proteomes" id="UP000235460">
    <property type="component" value="Unassembled WGS sequence"/>
</dbReference>
<dbReference type="Pfam" id="PF01012">
    <property type="entry name" value="ETF"/>
    <property type="match status" value="1"/>
</dbReference>
<dbReference type="InterPro" id="IPR014730">
    <property type="entry name" value="ETF_a/b_N"/>
</dbReference>
<name>A0A2N7PPF0_9BACT</name>
<feature type="domain" description="Electron transfer flavoprotein alpha/beta-subunit N-terminal" evidence="2">
    <location>
        <begin position="23"/>
        <end position="214"/>
    </location>
</feature>
<dbReference type="AlphaFoldDB" id="A0A2N7PPF0"/>
<gene>
    <name evidence="3" type="ORF">C0190_02500</name>
</gene>
<evidence type="ECO:0000313" key="3">
    <source>
        <dbReference type="EMBL" id="PMP67824.1"/>
    </source>
</evidence>